<protein>
    <submittedName>
        <fullName evidence="1">Uncharacterized protein</fullName>
    </submittedName>
</protein>
<sequence>MSKISSCEKFFIGRIALGLENMGEAINQKHIERLLSESLEGDREFIDKIKSALTSAYLRDINDFKKKLVAVDPSPLWYDSVIKLSKGRETLLRDIVIEWYSKYTKPGFWNIIKGLFKKNQS</sequence>
<comment type="caution">
    <text evidence="1">The sequence shown here is derived from an EMBL/GenBank/DDBJ whole genome shotgun (WGS) entry which is preliminary data.</text>
</comment>
<evidence type="ECO:0000313" key="1">
    <source>
        <dbReference type="EMBL" id="TDT50545.1"/>
    </source>
</evidence>
<accession>A0A4V3ERY7</accession>
<gene>
    <name evidence="1" type="ORF">EDD71_1278</name>
</gene>
<dbReference type="Proteomes" id="UP000295325">
    <property type="component" value="Unassembled WGS sequence"/>
</dbReference>
<organism evidence="1 2">
    <name type="scientific">Fonticella tunisiensis</name>
    <dbReference type="NCBI Taxonomy" id="1096341"/>
    <lineage>
        <taxon>Bacteria</taxon>
        <taxon>Bacillati</taxon>
        <taxon>Bacillota</taxon>
        <taxon>Clostridia</taxon>
        <taxon>Eubacteriales</taxon>
        <taxon>Clostridiaceae</taxon>
        <taxon>Fonticella</taxon>
    </lineage>
</organism>
<name>A0A4V3ERY7_9CLOT</name>
<dbReference type="EMBL" id="SOAZ01000027">
    <property type="protein sequence ID" value="TDT50545.1"/>
    <property type="molecule type" value="Genomic_DNA"/>
</dbReference>
<dbReference type="RefSeq" id="WP_133629084.1">
    <property type="nucleotide sequence ID" value="NZ_SOAZ01000027.1"/>
</dbReference>
<reference evidence="1 2" key="1">
    <citation type="submission" date="2019-03" db="EMBL/GenBank/DDBJ databases">
        <title>Genomic Encyclopedia of Type Strains, Phase IV (KMG-IV): sequencing the most valuable type-strain genomes for metagenomic binning, comparative biology and taxonomic classification.</title>
        <authorList>
            <person name="Goeker M."/>
        </authorList>
    </citation>
    <scope>NUCLEOTIDE SEQUENCE [LARGE SCALE GENOMIC DNA]</scope>
    <source>
        <strain evidence="1 2">DSM 24455</strain>
    </source>
</reference>
<proteinExistence type="predicted"/>
<dbReference type="OrthoDB" id="1955045at2"/>
<keyword evidence="2" id="KW-1185">Reference proteome</keyword>
<evidence type="ECO:0000313" key="2">
    <source>
        <dbReference type="Proteomes" id="UP000295325"/>
    </source>
</evidence>
<dbReference type="AlphaFoldDB" id="A0A4V3ERY7"/>